<dbReference type="GO" id="GO:0046872">
    <property type="term" value="F:metal ion binding"/>
    <property type="evidence" value="ECO:0007669"/>
    <property type="project" value="UniProtKB-KW"/>
</dbReference>
<dbReference type="InterPro" id="IPR004387">
    <property type="entry name" value="Pept_M50_Zn"/>
</dbReference>
<evidence type="ECO:0000256" key="10">
    <source>
        <dbReference type="ARBA" id="ARBA00023136"/>
    </source>
</evidence>
<comment type="cofactor">
    <cofactor evidence="1 11">
        <name>Zn(2+)</name>
        <dbReference type="ChEBI" id="CHEBI:29105"/>
    </cofactor>
</comment>
<keyword evidence="5 11" id="KW-0812">Transmembrane</keyword>
<dbReference type="PANTHER" id="PTHR42837:SF2">
    <property type="entry name" value="MEMBRANE METALLOPROTEASE ARASP2, CHLOROPLASTIC-RELATED"/>
    <property type="match status" value="1"/>
</dbReference>
<feature type="transmembrane region" description="Helical" evidence="11">
    <location>
        <begin position="355"/>
        <end position="377"/>
    </location>
</feature>
<evidence type="ECO:0000259" key="12">
    <source>
        <dbReference type="PROSITE" id="PS50106"/>
    </source>
</evidence>
<keyword evidence="6 11" id="KW-0378">Hydrolase</keyword>
<dbReference type="InterPro" id="IPR008915">
    <property type="entry name" value="Peptidase_M50"/>
</dbReference>
<dbReference type="Proteomes" id="UP000752297">
    <property type="component" value="Unassembled WGS sequence"/>
</dbReference>
<evidence type="ECO:0000256" key="11">
    <source>
        <dbReference type="RuleBase" id="RU362031"/>
    </source>
</evidence>
<evidence type="ECO:0000256" key="2">
    <source>
        <dbReference type="ARBA" id="ARBA00004141"/>
    </source>
</evidence>
<dbReference type="EMBL" id="JAHRVA010000006">
    <property type="protein sequence ID" value="MBV2144600.1"/>
    <property type="molecule type" value="Genomic_DNA"/>
</dbReference>
<evidence type="ECO:0000256" key="9">
    <source>
        <dbReference type="ARBA" id="ARBA00023049"/>
    </source>
</evidence>
<dbReference type="RefSeq" id="WP_217678591.1">
    <property type="nucleotide sequence ID" value="NZ_JAHRVA010000006.1"/>
</dbReference>
<evidence type="ECO:0000256" key="3">
    <source>
        <dbReference type="ARBA" id="ARBA00007931"/>
    </source>
</evidence>
<comment type="subcellular location">
    <subcellularLocation>
        <location evidence="2">Membrane</location>
        <topology evidence="2">Multi-pass membrane protein</topology>
    </subcellularLocation>
</comment>
<accession>A0A949UU76</accession>
<comment type="similarity">
    <text evidence="3 11">Belongs to the peptidase M50B family.</text>
</comment>
<feature type="transmembrane region" description="Helical" evidence="11">
    <location>
        <begin position="6"/>
        <end position="31"/>
    </location>
</feature>
<dbReference type="CDD" id="cd23081">
    <property type="entry name" value="cpPDZ_EcRseP-like"/>
    <property type="match status" value="1"/>
</dbReference>
<gene>
    <name evidence="13" type="primary">rseP</name>
    <name evidence="13" type="ORF">KUG47_13960</name>
</gene>
<dbReference type="EC" id="3.4.24.-" evidence="11"/>
<dbReference type="Pfam" id="PF02163">
    <property type="entry name" value="Peptidase_M50"/>
    <property type="match status" value="1"/>
</dbReference>
<proteinExistence type="inferred from homology"/>
<evidence type="ECO:0000313" key="13">
    <source>
        <dbReference type="EMBL" id="MBV2144600.1"/>
    </source>
</evidence>
<dbReference type="GO" id="GO:0016020">
    <property type="term" value="C:membrane"/>
    <property type="evidence" value="ECO:0007669"/>
    <property type="project" value="UniProtKB-SubCell"/>
</dbReference>
<feature type="transmembrane region" description="Helical" evidence="11">
    <location>
        <begin position="123"/>
        <end position="144"/>
    </location>
</feature>
<evidence type="ECO:0000313" key="14">
    <source>
        <dbReference type="Proteomes" id="UP000752297"/>
    </source>
</evidence>
<evidence type="ECO:0000256" key="8">
    <source>
        <dbReference type="ARBA" id="ARBA00022989"/>
    </source>
</evidence>
<dbReference type="GO" id="GO:0006508">
    <property type="term" value="P:proteolysis"/>
    <property type="evidence" value="ECO:0007669"/>
    <property type="project" value="UniProtKB-KW"/>
</dbReference>
<dbReference type="PANTHER" id="PTHR42837">
    <property type="entry name" value="REGULATOR OF SIGMA-E PROTEASE RSEP"/>
    <property type="match status" value="1"/>
</dbReference>
<evidence type="ECO:0000256" key="4">
    <source>
        <dbReference type="ARBA" id="ARBA00022670"/>
    </source>
</evidence>
<evidence type="ECO:0000256" key="6">
    <source>
        <dbReference type="ARBA" id="ARBA00022801"/>
    </source>
</evidence>
<keyword evidence="4" id="KW-0645">Protease</keyword>
<dbReference type="SMART" id="SM00228">
    <property type="entry name" value="PDZ"/>
    <property type="match status" value="1"/>
</dbReference>
<reference evidence="13 14" key="1">
    <citation type="submission" date="2021-06" db="EMBL/GenBank/DDBJ databases">
        <title>Falsochrobactrum tianjin sp.nov., a new petroleum-degrading bacteria isolated from oily soils.</title>
        <authorList>
            <person name="Chen G."/>
            <person name="Chen H."/>
            <person name="Tian J."/>
            <person name="Qing J."/>
            <person name="Zhong L."/>
            <person name="Ma W."/>
            <person name="Song Y."/>
            <person name="Cui X."/>
            <person name="Yan B."/>
        </authorList>
    </citation>
    <scope>NUCLEOTIDE SEQUENCE [LARGE SCALE GENOMIC DNA]</scope>
    <source>
        <strain evidence="13 14">TDYN1</strain>
    </source>
</reference>
<dbReference type="GO" id="GO:0004222">
    <property type="term" value="F:metalloendopeptidase activity"/>
    <property type="evidence" value="ECO:0007669"/>
    <property type="project" value="InterPro"/>
</dbReference>
<dbReference type="InterPro" id="IPR001478">
    <property type="entry name" value="PDZ"/>
</dbReference>
<evidence type="ECO:0000256" key="7">
    <source>
        <dbReference type="ARBA" id="ARBA00022833"/>
    </source>
</evidence>
<dbReference type="InterPro" id="IPR041489">
    <property type="entry name" value="PDZ_6"/>
</dbReference>
<keyword evidence="14" id="KW-1185">Reference proteome</keyword>
<sequence length="379" mass="40806">MQDALAYFIGSESLLIGTIIPFLFVLTVVVFVHEMGHYLVGRWCGIGASAFSIGFGPELIGFTDRHGTRWKLSAIPLGGYVKFIGDESATSSPVGVDNAKLSEKERGRAFHTQPVWKRAATVFAGPAFNIILTIAIFSVFFALYGRQIADPLVASVQPNSPAAEAGFEPGDRFVSVEGEKIVTFADVQRVVSGRSGDTLHFTVERDGKIVDLEAVPALVERTDPLGNKIRLGAIGVETTQAVGNFRRVEYGPLESVGQAVVETGHIISRTGEFFKRFAAGREDKCQLGGPVKIADMASKAASQGFDWLIQLTAMLSIGIGILNLFPLPPLDGGHLVFYAVEAIKGSPVSGAAQDIFYRVGFLFVMGFMGFVLFNDLFAC</sequence>
<feature type="transmembrane region" description="Helical" evidence="11">
    <location>
        <begin position="305"/>
        <end position="325"/>
    </location>
</feature>
<protein>
    <recommendedName>
        <fullName evidence="11">Zinc metalloprotease</fullName>
        <ecNumber evidence="11">3.4.24.-</ecNumber>
    </recommendedName>
</protein>
<keyword evidence="9 11" id="KW-0482">Metalloprotease</keyword>
<keyword evidence="8 11" id="KW-1133">Transmembrane helix</keyword>
<dbReference type="NCBIfam" id="TIGR00054">
    <property type="entry name" value="RIP metalloprotease RseP"/>
    <property type="match status" value="1"/>
</dbReference>
<evidence type="ECO:0000256" key="1">
    <source>
        <dbReference type="ARBA" id="ARBA00001947"/>
    </source>
</evidence>
<dbReference type="AlphaFoldDB" id="A0A949UU76"/>
<name>A0A949UU76_9HYPH</name>
<dbReference type="CDD" id="cd06163">
    <property type="entry name" value="S2P-M50_PDZ_RseP-like"/>
    <property type="match status" value="1"/>
</dbReference>
<dbReference type="Pfam" id="PF17820">
    <property type="entry name" value="PDZ_6"/>
    <property type="match status" value="1"/>
</dbReference>
<feature type="transmembrane region" description="Helical" evidence="11">
    <location>
        <begin position="43"/>
        <end position="62"/>
    </location>
</feature>
<comment type="caution">
    <text evidence="13">The sequence shown here is derived from an EMBL/GenBank/DDBJ whole genome shotgun (WGS) entry which is preliminary data.</text>
</comment>
<evidence type="ECO:0000256" key="5">
    <source>
        <dbReference type="ARBA" id="ARBA00022692"/>
    </source>
</evidence>
<keyword evidence="11" id="KW-0479">Metal-binding</keyword>
<keyword evidence="10 11" id="KW-0472">Membrane</keyword>
<organism evidence="13 14">
    <name type="scientific">Falsochrobactrum tianjinense</name>
    <dbReference type="NCBI Taxonomy" id="2706015"/>
    <lineage>
        <taxon>Bacteria</taxon>
        <taxon>Pseudomonadati</taxon>
        <taxon>Pseudomonadota</taxon>
        <taxon>Alphaproteobacteria</taxon>
        <taxon>Hyphomicrobiales</taxon>
        <taxon>Brucellaceae</taxon>
        <taxon>Falsochrobactrum</taxon>
    </lineage>
</organism>
<dbReference type="PROSITE" id="PS50106">
    <property type="entry name" value="PDZ"/>
    <property type="match status" value="1"/>
</dbReference>
<feature type="domain" description="PDZ" evidence="12">
    <location>
        <begin position="144"/>
        <end position="181"/>
    </location>
</feature>
<keyword evidence="7 11" id="KW-0862">Zinc</keyword>